<dbReference type="InterPro" id="IPR050093">
    <property type="entry name" value="ABC_SmlMolc_Importer"/>
</dbReference>
<dbReference type="GO" id="GO:0005524">
    <property type="term" value="F:ATP binding"/>
    <property type="evidence" value="ECO:0007669"/>
    <property type="project" value="UniProtKB-KW"/>
</dbReference>
<dbReference type="InterPro" id="IPR003593">
    <property type="entry name" value="AAA+_ATPase"/>
</dbReference>
<dbReference type="PANTHER" id="PTHR42781:SF4">
    <property type="entry name" value="SPERMIDINE_PUTRESCINE IMPORT ATP-BINDING PROTEIN POTA"/>
    <property type="match status" value="1"/>
</dbReference>
<dbReference type="PROSITE" id="PS50893">
    <property type="entry name" value="ABC_TRANSPORTER_2"/>
    <property type="match status" value="1"/>
</dbReference>
<dbReference type="InterPro" id="IPR003439">
    <property type="entry name" value="ABC_transporter-like_ATP-bd"/>
</dbReference>
<keyword evidence="2" id="KW-0547">Nucleotide-binding</keyword>
<keyword evidence="1" id="KW-0813">Transport</keyword>
<dbReference type="OrthoDB" id="9802264at2"/>
<evidence type="ECO:0000313" key="4">
    <source>
        <dbReference type="EMBL" id="KFI29899.1"/>
    </source>
</evidence>
<evidence type="ECO:0000256" key="1">
    <source>
        <dbReference type="ARBA" id="ARBA00022448"/>
    </source>
</evidence>
<comment type="caution">
    <text evidence="4">The sequence shown here is derived from an EMBL/GenBank/DDBJ whole genome shotgun (WGS) entry which is preliminary data.</text>
</comment>
<keyword evidence="3" id="KW-0067">ATP-binding</keyword>
<proteinExistence type="predicted"/>
<dbReference type="GO" id="GO:0016887">
    <property type="term" value="F:ATP hydrolysis activity"/>
    <property type="evidence" value="ECO:0007669"/>
    <property type="project" value="InterPro"/>
</dbReference>
<organism evidence="4 5">
    <name type="scientific">Haematobacter massiliensis</name>
    <dbReference type="NCBI Taxonomy" id="195105"/>
    <lineage>
        <taxon>Bacteria</taxon>
        <taxon>Pseudomonadati</taxon>
        <taxon>Pseudomonadota</taxon>
        <taxon>Alphaproteobacteria</taxon>
        <taxon>Rhodobacterales</taxon>
        <taxon>Paracoccaceae</taxon>
        <taxon>Haematobacter</taxon>
    </lineage>
</organism>
<dbReference type="Gene3D" id="3.40.50.300">
    <property type="entry name" value="P-loop containing nucleotide triphosphate hydrolases"/>
    <property type="match status" value="1"/>
</dbReference>
<dbReference type="AlphaFoldDB" id="A0A086Y6J9"/>
<reference evidence="4 5" key="1">
    <citation type="submission" date="2014-03" db="EMBL/GenBank/DDBJ databases">
        <title>Genome of Haematobacter massiliensis CCUG 47968.</title>
        <authorList>
            <person name="Wang D."/>
            <person name="Wang G."/>
        </authorList>
    </citation>
    <scope>NUCLEOTIDE SEQUENCE [LARGE SCALE GENOMIC DNA]</scope>
    <source>
        <strain evidence="4 5">CCUG 47968</strain>
    </source>
</reference>
<dbReference type="RefSeq" id="WP_035709672.1">
    <property type="nucleotide sequence ID" value="NZ_CAMIFG010000068.1"/>
</dbReference>
<evidence type="ECO:0000256" key="3">
    <source>
        <dbReference type="ARBA" id="ARBA00022840"/>
    </source>
</evidence>
<sequence>MTTIDLRAVTRSFGGSAAVDDVSLHVPESAFFALLGPSGCGKTTLLRLIAGLERPDAGEIRLGGRVMAGPGGFVPPESRGLGMVFQSYALWPHMTVAGNIGFGLRLQRLGRVEEQRRIGEALEMVGLQGFGARRPHELSGGQRQRVALARSLAMRPGLILLDEPLANLDAHLRETMLAEFRRIHAASRTTFVFVTHDQDEAMAVATQVAVMDRGRIAQTGSPEVLCFRPATPMVARFVGKGRTVPVEVTGRASGRCDVMLAGRRFSVPGAAEQGPGWLCLRSRDVTAVERSGDLRMIVHDTAFRGGDWRATGEIVGAEDGGTIDVLLPRPVAPGATVDLRLDGGWVLPRESMDVAAALEGVGA</sequence>
<evidence type="ECO:0000256" key="2">
    <source>
        <dbReference type="ARBA" id="ARBA00022741"/>
    </source>
</evidence>
<dbReference type="FunFam" id="3.40.50.300:FF:000425">
    <property type="entry name" value="Probable ABC transporter, ATP-binding subunit"/>
    <property type="match status" value="1"/>
</dbReference>
<dbReference type="eggNOG" id="COG3842">
    <property type="taxonomic scope" value="Bacteria"/>
</dbReference>
<accession>A0A086Y6J9</accession>
<dbReference type="Pfam" id="PF00005">
    <property type="entry name" value="ABC_tran"/>
    <property type="match status" value="1"/>
</dbReference>
<dbReference type="SMART" id="SM00382">
    <property type="entry name" value="AAA"/>
    <property type="match status" value="1"/>
</dbReference>
<dbReference type="Proteomes" id="UP000028826">
    <property type="component" value="Unassembled WGS sequence"/>
</dbReference>
<dbReference type="InterPro" id="IPR017871">
    <property type="entry name" value="ABC_transporter-like_CS"/>
</dbReference>
<keyword evidence="5" id="KW-1185">Reference proteome</keyword>
<dbReference type="SUPFAM" id="SSF52540">
    <property type="entry name" value="P-loop containing nucleoside triphosphate hydrolases"/>
    <property type="match status" value="1"/>
</dbReference>
<name>A0A086Y6J9_9RHOB</name>
<protein>
    <submittedName>
        <fullName evidence="4">ABC transporter</fullName>
    </submittedName>
</protein>
<dbReference type="PANTHER" id="PTHR42781">
    <property type="entry name" value="SPERMIDINE/PUTRESCINE IMPORT ATP-BINDING PROTEIN POTA"/>
    <property type="match status" value="1"/>
</dbReference>
<dbReference type="STRING" id="195105.CN97_14215"/>
<evidence type="ECO:0000313" key="5">
    <source>
        <dbReference type="Proteomes" id="UP000028826"/>
    </source>
</evidence>
<dbReference type="InterPro" id="IPR027417">
    <property type="entry name" value="P-loop_NTPase"/>
</dbReference>
<gene>
    <name evidence="4" type="ORF">CN97_14215</name>
</gene>
<dbReference type="EMBL" id="JGYG01000004">
    <property type="protein sequence ID" value="KFI29899.1"/>
    <property type="molecule type" value="Genomic_DNA"/>
</dbReference>
<dbReference type="GO" id="GO:0015697">
    <property type="term" value="P:quaternary ammonium group transport"/>
    <property type="evidence" value="ECO:0007669"/>
    <property type="project" value="UniProtKB-ARBA"/>
</dbReference>
<dbReference type="PROSITE" id="PS00211">
    <property type="entry name" value="ABC_TRANSPORTER_1"/>
    <property type="match status" value="1"/>
</dbReference>